<dbReference type="AlphaFoldDB" id="A0A8H3J4U0"/>
<dbReference type="Proteomes" id="UP000664203">
    <property type="component" value="Unassembled WGS sequence"/>
</dbReference>
<organism evidence="1 2">
    <name type="scientific">Alectoria fallacina</name>
    <dbReference type="NCBI Taxonomy" id="1903189"/>
    <lineage>
        <taxon>Eukaryota</taxon>
        <taxon>Fungi</taxon>
        <taxon>Dikarya</taxon>
        <taxon>Ascomycota</taxon>
        <taxon>Pezizomycotina</taxon>
        <taxon>Lecanoromycetes</taxon>
        <taxon>OSLEUM clade</taxon>
        <taxon>Lecanoromycetidae</taxon>
        <taxon>Lecanorales</taxon>
        <taxon>Lecanorineae</taxon>
        <taxon>Parmeliaceae</taxon>
        <taxon>Alectoria</taxon>
    </lineage>
</organism>
<evidence type="ECO:0000313" key="1">
    <source>
        <dbReference type="EMBL" id="CAF9940604.1"/>
    </source>
</evidence>
<name>A0A8H3J4U0_9LECA</name>
<evidence type="ECO:0000313" key="2">
    <source>
        <dbReference type="Proteomes" id="UP000664203"/>
    </source>
</evidence>
<dbReference type="EMBL" id="CAJPDR010000611">
    <property type="protein sequence ID" value="CAF9940604.1"/>
    <property type="molecule type" value="Genomic_DNA"/>
</dbReference>
<sequence length="212" mass="24008">MSTTIHVLLGYKKPRLYVALYALEGALRDSSSSGPPDYYWAFIVAPKDSPKDQKCIRYRIKKIEEREQLDPHKGDLKMVLWDYENCFVPFGRHDDIVARVLIAKLEDSEAVEEHMQLAWPEKTMHVKKSGQARTSKDWAQRVLEGLGGFSRSSGGVKYMVSGKVADWATIESCCTSFANKVAVEGASLEAVPTFDLLKNQEVLEYFSKNPKR</sequence>
<dbReference type="InterPro" id="IPR054208">
    <property type="entry name" value="DUF6914"/>
</dbReference>
<accession>A0A8H3J4U0</accession>
<keyword evidence="2" id="KW-1185">Reference proteome</keyword>
<proteinExistence type="predicted"/>
<protein>
    <submittedName>
        <fullName evidence="1">Uncharacterized protein</fullName>
    </submittedName>
</protein>
<comment type="caution">
    <text evidence="1">The sequence shown here is derived from an EMBL/GenBank/DDBJ whole genome shotgun (WGS) entry which is preliminary data.</text>
</comment>
<dbReference type="Pfam" id="PF21858">
    <property type="entry name" value="DUF6914"/>
    <property type="match status" value="1"/>
</dbReference>
<gene>
    <name evidence="1" type="ORF">ALECFALPRED_008771</name>
</gene>
<reference evidence="1" key="1">
    <citation type="submission" date="2021-03" db="EMBL/GenBank/DDBJ databases">
        <authorList>
            <person name="Tagirdzhanova G."/>
        </authorList>
    </citation>
    <scope>NUCLEOTIDE SEQUENCE</scope>
</reference>
<dbReference type="OrthoDB" id="2679825at2759"/>